<dbReference type="EMBL" id="VOSM01000004">
    <property type="protein sequence ID" value="TXD36971.1"/>
    <property type="molecule type" value="Genomic_DNA"/>
</dbReference>
<name>A0A5C6XCG4_9DELT</name>
<comment type="caution">
    <text evidence="1">The sequence shown here is derived from an EMBL/GenBank/DDBJ whole genome shotgun (WGS) entry which is preliminary data.</text>
</comment>
<protein>
    <submittedName>
        <fullName evidence="1">Uncharacterized protein</fullName>
    </submittedName>
</protein>
<dbReference type="AlphaFoldDB" id="A0A5C6XCG4"/>
<evidence type="ECO:0000313" key="1">
    <source>
        <dbReference type="EMBL" id="TXD36971.1"/>
    </source>
</evidence>
<evidence type="ECO:0000313" key="2">
    <source>
        <dbReference type="Proteomes" id="UP000321412"/>
    </source>
</evidence>
<proteinExistence type="predicted"/>
<reference evidence="1 2" key="1">
    <citation type="submission" date="2019-08" db="EMBL/GenBank/DDBJ databases">
        <title>Bradymonadales sp. TMQ4.</title>
        <authorList>
            <person name="Liang Q."/>
        </authorList>
    </citation>
    <scope>NUCLEOTIDE SEQUENCE [LARGE SCALE GENOMIC DNA]</scope>
    <source>
        <strain evidence="1 2">TMQ4</strain>
    </source>
</reference>
<gene>
    <name evidence="1" type="ORF">FRC98_09525</name>
</gene>
<dbReference type="Proteomes" id="UP000321412">
    <property type="component" value="Unassembled WGS sequence"/>
</dbReference>
<organism evidence="1 2">
    <name type="scientific">Lujinxingia vulgaris</name>
    <dbReference type="NCBI Taxonomy" id="2600176"/>
    <lineage>
        <taxon>Bacteria</taxon>
        <taxon>Deltaproteobacteria</taxon>
        <taxon>Bradymonadales</taxon>
        <taxon>Lujinxingiaceae</taxon>
        <taxon>Lujinxingia</taxon>
    </lineage>
</organism>
<keyword evidence="2" id="KW-1185">Reference proteome</keyword>
<dbReference type="RefSeq" id="WP_146981082.1">
    <property type="nucleotide sequence ID" value="NZ_VOSM01000004.1"/>
</dbReference>
<sequence>MQRDNLSAQEPTLKPEDLEWSGEPTIVDIHFDWHDRLEDDTVRVWVVVPDGTDEAQLVWPAVEPLEDAITDALRKSHPELVPVILYRTTSEYGAEHGASA</sequence>
<accession>A0A5C6XCG4</accession>